<name>A0A1G2CP88_9BACT</name>
<accession>A0A1G2CP88</accession>
<dbReference type="PROSITE" id="PS51462">
    <property type="entry name" value="NUDIX"/>
    <property type="match status" value="1"/>
</dbReference>
<comment type="caution">
    <text evidence="2">The sequence shown here is derived from an EMBL/GenBank/DDBJ whole genome shotgun (WGS) entry which is preliminary data.</text>
</comment>
<evidence type="ECO:0000259" key="1">
    <source>
        <dbReference type="PROSITE" id="PS51462"/>
    </source>
</evidence>
<dbReference type="AlphaFoldDB" id="A0A1G2CP88"/>
<dbReference type="Gene3D" id="3.90.79.10">
    <property type="entry name" value="Nucleoside Triphosphate Pyrophosphohydrolase"/>
    <property type="match status" value="1"/>
</dbReference>
<feature type="domain" description="Nudix hydrolase" evidence="1">
    <location>
        <begin position="44"/>
        <end position="172"/>
    </location>
</feature>
<dbReference type="Proteomes" id="UP000178348">
    <property type="component" value="Unassembled WGS sequence"/>
</dbReference>
<organism evidence="2 3">
    <name type="scientific">Candidatus Liptonbacteria bacterium RIFCSPLOWO2_01_FULL_53_13</name>
    <dbReference type="NCBI Taxonomy" id="1798651"/>
    <lineage>
        <taxon>Bacteria</taxon>
        <taxon>Candidatus Liptoniibacteriota</taxon>
    </lineage>
</organism>
<sequence length="189" mass="21997">MTDDQRGGKLPPHAKRVFKGKIFETWQWEQKLFDGTTAVFEEVIRPDTVEVIAVADGKIIIEEQEQPGIMTASFLSLPGGRADNGTAPEEEIKRELLEETGYASEDWELWQDAHPFLRHPYTIHYFIARNCKKTQEARLDAGERIKLRFVSFEELLALSDNPLFRAGDFVKILLRMRLDEKMREEFRKK</sequence>
<evidence type="ECO:0000313" key="2">
    <source>
        <dbReference type="EMBL" id="OGZ02580.1"/>
    </source>
</evidence>
<protein>
    <recommendedName>
        <fullName evidence="1">Nudix hydrolase domain-containing protein</fullName>
    </recommendedName>
</protein>
<proteinExistence type="predicted"/>
<dbReference type="InterPro" id="IPR015797">
    <property type="entry name" value="NUDIX_hydrolase-like_dom_sf"/>
</dbReference>
<feature type="non-terminal residue" evidence="2">
    <location>
        <position position="189"/>
    </location>
</feature>
<gene>
    <name evidence="2" type="ORF">A2946_01285</name>
</gene>
<dbReference type="SUPFAM" id="SSF55811">
    <property type="entry name" value="Nudix"/>
    <property type="match status" value="1"/>
</dbReference>
<dbReference type="InterPro" id="IPR000086">
    <property type="entry name" value="NUDIX_hydrolase_dom"/>
</dbReference>
<evidence type="ECO:0000313" key="3">
    <source>
        <dbReference type="Proteomes" id="UP000178348"/>
    </source>
</evidence>
<dbReference type="EMBL" id="MHLB01000008">
    <property type="protein sequence ID" value="OGZ02580.1"/>
    <property type="molecule type" value="Genomic_DNA"/>
</dbReference>
<dbReference type="Pfam" id="PF00293">
    <property type="entry name" value="NUDIX"/>
    <property type="match status" value="1"/>
</dbReference>
<reference evidence="2 3" key="1">
    <citation type="journal article" date="2016" name="Nat. Commun.">
        <title>Thousands of microbial genomes shed light on interconnected biogeochemical processes in an aquifer system.</title>
        <authorList>
            <person name="Anantharaman K."/>
            <person name="Brown C.T."/>
            <person name="Hug L.A."/>
            <person name="Sharon I."/>
            <person name="Castelle C.J."/>
            <person name="Probst A.J."/>
            <person name="Thomas B.C."/>
            <person name="Singh A."/>
            <person name="Wilkins M.J."/>
            <person name="Karaoz U."/>
            <person name="Brodie E.L."/>
            <person name="Williams K.H."/>
            <person name="Hubbard S.S."/>
            <person name="Banfield J.F."/>
        </authorList>
    </citation>
    <scope>NUCLEOTIDE SEQUENCE [LARGE SCALE GENOMIC DNA]</scope>
</reference>
<dbReference type="CDD" id="cd03424">
    <property type="entry name" value="NUDIX_ADPRase_Nudt5_UGPPase_Nudt14"/>
    <property type="match status" value="1"/>
</dbReference>